<comment type="caution">
    <text evidence="1">The sequence shown here is derived from an EMBL/GenBank/DDBJ whole genome shotgun (WGS) entry which is preliminary data.</text>
</comment>
<reference evidence="1 2" key="1">
    <citation type="journal article" date="2018" name="Front. Plant Sci.">
        <title>Red Clover (Trifolium pratense) and Zigzag Clover (T. medium) - A Picture of Genomic Similarities and Differences.</title>
        <authorList>
            <person name="Dluhosova J."/>
            <person name="Istvanek J."/>
            <person name="Nedelnik J."/>
            <person name="Repkova J."/>
        </authorList>
    </citation>
    <scope>NUCLEOTIDE SEQUENCE [LARGE SCALE GENOMIC DNA]</scope>
    <source>
        <strain evidence="2">cv. 10/8</strain>
        <tissue evidence="1">Leaf</tissue>
    </source>
</reference>
<proteinExistence type="predicted"/>
<sequence length="31" mass="3279">MFANGDGNSAGQRHSYLGSLADPAKGIWLLM</sequence>
<dbReference type="EMBL" id="LXQA011062243">
    <property type="protein sequence ID" value="MCI83230.1"/>
    <property type="molecule type" value="Genomic_DNA"/>
</dbReference>
<protein>
    <submittedName>
        <fullName evidence="1">Uncharacterized protein</fullName>
    </submittedName>
</protein>
<accession>A0A392V9U4</accession>
<feature type="non-terminal residue" evidence="1">
    <location>
        <position position="31"/>
    </location>
</feature>
<dbReference type="AlphaFoldDB" id="A0A392V9U4"/>
<evidence type="ECO:0000313" key="1">
    <source>
        <dbReference type="EMBL" id="MCI83230.1"/>
    </source>
</evidence>
<name>A0A392V9U4_9FABA</name>
<evidence type="ECO:0000313" key="2">
    <source>
        <dbReference type="Proteomes" id="UP000265520"/>
    </source>
</evidence>
<organism evidence="1 2">
    <name type="scientific">Trifolium medium</name>
    <dbReference type="NCBI Taxonomy" id="97028"/>
    <lineage>
        <taxon>Eukaryota</taxon>
        <taxon>Viridiplantae</taxon>
        <taxon>Streptophyta</taxon>
        <taxon>Embryophyta</taxon>
        <taxon>Tracheophyta</taxon>
        <taxon>Spermatophyta</taxon>
        <taxon>Magnoliopsida</taxon>
        <taxon>eudicotyledons</taxon>
        <taxon>Gunneridae</taxon>
        <taxon>Pentapetalae</taxon>
        <taxon>rosids</taxon>
        <taxon>fabids</taxon>
        <taxon>Fabales</taxon>
        <taxon>Fabaceae</taxon>
        <taxon>Papilionoideae</taxon>
        <taxon>50 kb inversion clade</taxon>
        <taxon>NPAAA clade</taxon>
        <taxon>Hologalegina</taxon>
        <taxon>IRL clade</taxon>
        <taxon>Trifolieae</taxon>
        <taxon>Trifolium</taxon>
    </lineage>
</organism>
<keyword evidence="2" id="KW-1185">Reference proteome</keyword>
<dbReference type="Proteomes" id="UP000265520">
    <property type="component" value="Unassembled WGS sequence"/>
</dbReference>